<dbReference type="AlphaFoldDB" id="A0A060T801"/>
<dbReference type="InterPro" id="IPR036915">
    <property type="entry name" value="Cyclin-like_sf"/>
</dbReference>
<dbReference type="InterPro" id="IPR013922">
    <property type="entry name" value="Cyclin_PHO80-like"/>
</dbReference>
<dbReference type="InterPro" id="IPR012104">
    <property type="entry name" value="PHO85_cyclin_1/2/9"/>
</dbReference>
<dbReference type="PIRSF" id="PIRSF016511">
    <property type="entry name" value="Cyclin_Pcl"/>
    <property type="match status" value="1"/>
</dbReference>
<proteinExistence type="predicted"/>
<dbReference type="GO" id="GO:0019901">
    <property type="term" value="F:protein kinase binding"/>
    <property type="evidence" value="ECO:0007669"/>
    <property type="project" value="InterPro"/>
</dbReference>
<evidence type="ECO:0000256" key="1">
    <source>
        <dbReference type="SAM" id="MobiDB-lite"/>
    </source>
</evidence>
<organism evidence="3">
    <name type="scientific">Blastobotrys adeninivorans</name>
    <name type="common">Yeast</name>
    <name type="synonym">Arxula adeninivorans</name>
    <dbReference type="NCBI Taxonomy" id="409370"/>
    <lineage>
        <taxon>Eukaryota</taxon>
        <taxon>Fungi</taxon>
        <taxon>Dikarya</taxon>
        <taxon>Ascomycota</taxon>
        <taxon>Saccharomycotina</taxon>
        <taxon>Dipodascomycetes</taxon>
        <taxon>Dipodascales</taxon>
        <taxon>Trichomonascaceae</taxon>
        <taxon>Blastobotrys</taxon>
    </lineage>
</organism>
<dbReference type="InterPro" id="IPR006671">
    <property type="entry name" value="Cyclin_N"/>
</dbReference>
<evidence type="ECO:0000313" key="3">
    <source>
        <dbReference type="EMBL" id="CDP36929.1"/>
    </source>
</evidence>
<dbReference type="GO" id="GO:0016538">
    <property type="term" value="F:cyclin-dependent protein serine/threonine kinase regulator activity"/>
    <property type="evidence" value="ECO:0007669"/>
    <property type="project" value="TreeGrafter"/>
</dbReference>
<dbReference type="CDD" id="cd20557">
    <property type="entry name" value="CYCLIN_ScPCL1-like"/>
    <property type="match status" value="1"/>
</dbReference>
<dbReference type="Gene3D" id="1.10.472.10">
    <property type="entry name" value="Cyclin-like"/>
    <property type="match status" value="1"/>
</dbReference>
<dbReference type="GO" id="GO:0005634">
    <property type="term" value="C:nucleus"/>
    <property type="evidence" value="ECO:0007669"/>
    <property type="project" value="TreeGrafter"/>
</dbReference>
<protein>
    <submittedName>
        <fullName evidence="3">ARAD1B24200p</fullName>
    </submittedName>
</protein>
<dbReference type="Pfam" id="PF00134">
    <property type="entry name" value="Cyclin_N"/>
    <property type="match status" value="1"/>
</dbReference>
<feature type="region of interest" description="Disordered" evidence="1">
    <location>
        <begin position="204"/>
        <end position="306"/>
    </location>
</feature>
<evidence type="ECO:0000259" key="2">
    <source>
        <dbReference type="Pfam" id="PF00134"/>
    </source>
</evidence>
<name>A0A060T801_BLAAD</name>
<dbReference type="PANTHER" id="PTHR15615">
    <property type="match status" value="1"/>
</dbReference>
<dbReference type="GO" id="GO:0051726">
    <property type="term" value="P:regulation of cell cycle"/>
    <property type="evidence" value="ECO:0007669"/>
    <property type="project" value="InterPro"/>
</dbReference>
<dbReference type="SUPFAM" id="SSF47954">
    <property type="entry name" value="Cyclin-like"/>
    <property type="match status" value="1"/>
</dbReference>
<dbReference type="PANTHER" id="PTHR15615:SF10">
    <property type="entry name" value="PHO85 CYCLIN-2-RELATED"/>
    <property type="match status" value="1"/>
</dbReference>
<accession>A0A060T801</accession>
<feature type="compositionally biased region" description="Low complexity" evidence="1">
    <location>
        <begin position="254"/>
        <end position="281"/>
    </location>
</feature>
<reference evidence="3" key="1">
    <citation type="submission" date="2014-02" db="EMBL/GenBank/DDBJ databases">
        <authorList>
            <person name="Genoscope - CEA"/>
        </authorList>
    </citation>
    <scope>NUCLEOTIDE SEQUENCE</scope>
    <source>
        <strain evidence="3">LS3</strain>
    </source>
</reference>
<dbReference type="GO" id="GO:0000307">
    <property type="term" value="C:cyclin-dependent protein kinase holoenzyme complex"/>
    <property type="evidence" value="ECO:0007669"/>
    <property type="project" value="TreeGrafter"/>
</dbReference>
<sequence length="330" mass="36959">MSDKAALQVFITSPVSSSMIHYLASTTMTVIKCDPAPQLTGYPSPPSSPGGCPLPSLTSFISQIVTRSNVATPTLMTSLVYLARLRQRLPPMAKGMACTCHRVFLACLIMAAKNLNDSSPKNKYWAHYTEGLFSIEEVNLMEKQLLYLLDWDLRVTEKDLLDNFAPFLAPIKSQLRREAQQQAYYNNHLTTQRSMPNLCKAQVVRPAGNPTPVDNTRYYPSPPSPSQTYIKRMSGSSSQTHLNHHQHPSHSHNYRSASSSNHRTLDPAATTPPQLTTTPSPYSSGNPSPEYKYTTATPVPMYTSPRKRKSHILSRFWARDNRDAHYETIC</sequence>
<dbReference type="PhylomeDB" id="A0A060T801"/>
<feature type="compositionally biased region" description="Basic residues" evidence="1">
    <location>
        <begin position="242"/>
        <end position="253"/>
    </location>
</feature>
<reference evidence="3" key="2">
    <citation type="submission" date="2014-06" db="EMBL/GenBank/DDBJ databases">
        <title>The complete genome of Blastobotrys (Arxula) adeninivorans LS3 - a yeast of biotechnological interest.</title>
        <authorList>
            <person name="Kunze G."/>
            <person name="Gaillardin C."/>
            <person name="Czernicka M."/>
            <person name="Durrens P."/>
            <person name="Martin T."/>
            <person name="Boer E."/>
            <person name="Gabaldon T."/>
            <person name="Cruz J."/>
            <person name="Talla E."/>
            <person name="Marck C."/>
            <person name="Goffeau A."/>
            <person name="Barbe V."/>
            <person name="Baret P."/>
            <person name="Baronian K."/>
            <person name="Beier S."/>
            <person name="Bleykasten C."/>
            <person name="Bode R."/>
            <person name="Casaregola S."/>
            <person name="Despons L."/>
            <person name="Fairhead C."/>
            <person name="Giersberg M."/>
            <person name="Gierski P."/>
            <person name="Hahnel U."/>
            <person name="Hartmann A."/>
            <person name="Jankowska D."/>
            <person name="Jubin C."/>
            <person name="Jung P."/>
            <person name="Lafontaine I."/>
            <person name="Leh-Louis V."/>
            <person name="Lemaire M."/>
            <person name="Marcet-Houben M."/>
            <person name="Mascher M."/>
            <person name="Morel G."/>
            <person name="Richard G.-F."/>
            <person name="Riechen J."/>
            <person name="Sacerdot C."/>
            <person name="Sarkar A."/>
            <person name="Savel G."/>
            <person name="Schacherer J."/>
            <person name="Sherman D."/>
            <person name="Straub M.-L."/>
            <person name="Stein N."/>
            <person name="Thierry A."/>
            <person name="Trautwein-Schult A."/>
            <person name="Westhof E."/>
            <person name="Worch S."/>
            <person name="Dujon B."/>
            <person name="Souciet J.-L."/>
            <person name="Wincker P."/>
            <person name="Scholz U."/>
            <person name="Neuveglise N."/>
        </authorList>
    </citation>
    <scope>NUCLEOTIDE SEQUENCE</scope>
    <source>
        <strain evidence="3">LS3</strain>
    </source>
</reference>
<feature type="domain" description="Cyclin N-terminal" evidence="2">
    <location>
        <begin position="56"/>
        <end position="154"/>
    </location>
</feature>
<gene>
    <name evidence="3" type="ORF">GNLVRS02_ARAD1B24200g</name>
</gene>
<dbReference type="EMBL" id="HG937692">
    <property type="protein sequence ID" value="CDP36929.1"/>
    <property type="molecule type" value="Genomic_DNA"/>
</dbReference>